<reference evidence="7" key="1">
    <citation type="submission" date="2020-06" db="EMBL/GenBank/DDBJ databases">
        <title>WGS assembly of Ceratodon purpureus strain R40.</title>
        <authorList>
            <person name="Carey S.B."/>
            <person name="Jenkins J."/>
            <person name="Shu S."/>
            <person name="Lovell J.T."/>
            <person name="Sreedasyam A."/>
            <person name="Maumus F."/>
            <person name="Tiley G.P."/>
            <person name="Fernandez-Pozo N."/>
            <person name="Barry K."/>
            <person name="Chen C."/>
            <person name="Wang M."/>
            <person name="Lipzen A."/>
            <person name="Daum C."/>
            <person name="Saski C.A."/>
            <person name="Payton A.C."/>
            <person name="Mcbreen J.C."/>
            <person name="Conrad R.E."/>
            <person name="Kollar L.M."/>
            <person name="Olsson S."/>
            <person name="Huttunen S."/>
            <person name="Landis J.B."/>
            <person name="Wickett N.J."/>
            <person name="Johnson M.G."/>
            <person name="Rensing S.A."/>
            <person name="Grimwood J."/>
            <person name="Schmutz J."/>
            <person name="Mcdaniel S.F."/>
        </authorList>
    </citation>
    <scope>NUCLEOTIDE SEQUENCE</scope>
    <source>
        <strain evidence="7">R40</strain>
    </source>
</reference>
<keyword evidence="2" id="KW-0677">Repeat</keyword>
<feature type="domain" description="Small-subunit processome Utp12" evidence="6">
    <location>
        <begin position="797"/>
        <end position="897"/>
    </location>
</feature>
<feature type="repeat" description="WD" evidence="4">
    <location>
        <begin position="492"/>
        <end position="526"/>
    </location>
</feature>
<dbReference type="GO" id="GO:0030515">
    <property type="term" value="F:snoRNA binding"/>
    <property type="evidence" value="ECO:0007669"/>
    <property type="project" value="TreeGrafter"/>
</dbReference>
<dbReference type="InterPro" id="IPR019775">
    <property type="entry name" value="WD40_repeat_CS"/>
</dbReference>
<dbReference type="PANTHER" id="PTHR19853:SF0">
    <property type="entry name" value="WD REPEAT-CONTAINING PROTEIN 3"/>
    <property type="match status" value="1"/>
</dbReference>
<feature type="repeat" description="WD" evidence="4">
    <location>
        <begin position="672"/>
        <end position="704"/>
    </location>
</feature>
<feature type="repeat" description="WD" evidence="4">
    <location>
        <begin position="588"/>
        <end position="629"/>
    </location>
</feature>
<dbReference type="InterPro" id="IPR001680">
    <property type="entry name" value="WD40_rpt"/>
</dbReference>
<name>A0A8T0IP74_CERPU</name>
<dbReference type="AlphaFoldDB" id="A0A8T0IP74"/>
<dbReference type="InterPro" id="IPR036322">
    <property type="entry name" value="WD40_repeat_dom_sf"/>
</dbReference>
<dbReference type="PROSITE" id="PS50294">
    <property type="entry name" value="WD_REPEATS_REGION"/>
    <property type="match status" value="6"/>
</dbReference>
<gene>
    <name evidence="7" type="ORF">KC19_3G207500</name>
</gene>
<keyword evidence="1 4" id="KW-0853">WD repeat</keyword>
<dbReference type="Pfam" id="PF25172">
    <property type="entry name" value="Beta-prop_WDR3_2nd"/>
    <property type="match status" value="1"/>
</dbReference>
<feature type="repeat" description="WD" evidence="4">
    <location>
        <begin position="101"/>
        <end position="133"/>
    </location>
</feature>
<dbReference type="FunFam" id="2.130.10.10:FF:002454">
    <property type="entry name" value="WD repeat domain 3"/>
    <property type="match status" value="1"/>
</dbReference>
<feature type="compositionally biased region" description="Basic and acidic residues" evidence="5">
    <location>
        <begin position="315"/>
        <end position="325"/>
    </location>
</feature>
<evidence type="ECO:0000256" key="5">
    <source>
        <dbReference type="SAM" id="MobiDB-lite"/>
    </source>
</evidence>
<evidence type="ECO:0000256" key="2">
    <source>
        <dbReference type="ARBA" id="ARBA00022737"/>
    </source>
</evidence>
<dbReference type="PROSITE" id="PS50082">
    <property type="entry name" value="WD_REPEATS_2"/>
    <property type="match status" value="8"/>
</dbReference>
<evidence type="ECO:0000256" key="1">
    <source>
        <dbReference type="ARBA" id="ARBA00022574"/>
    </source>
</evidence>
<dbReference type="CDD" id="cd00200">
    <property type="entry name" value="WD40"/>
    <property type="match status" value="2"/>
</dbReference>
<dbReference type="InterPro" id="IPR015943">
    <property type="entry name" value="WD40/YVTN_repeat-like_dom_sf"/>
</dbReference>
<keyword evidence="8" id="KW-1185">Reference proteome</keyword>
<dbReference type="SMART" id="SM00320">
    <property type="entry name" value="WD40"/>
    <property type="match status" value="11"/>
</dbReference>
<dbReference type="PANTHER" id="PTHR19853">
    <property type="entry name" value="WD REPEAT CONTAINING PROTEIN 3 WDR3"/>
    <property type="match status" value="1"/>
</dbReference>
<dbReference type="Pfam" id="PF25173">
    <property type="entry name" value="Beta-prop_WDR3_1st"/>
    <property type="match status" value="1"/>
</dbReference>
<dbReference type="SUPFAM" id="SSF50978">
    <property type="entry name" value="WD40 repeat-like"/>
    <property type="match status" value="2"/>
</dbReference>
<dbReference type="PROSITE" id="PS00678">
    <property type="entry name" value="WD_REPEATS_1"/>
    <property type="match status" value="1"/>
</dbReference>
<feature type="region of interest" description="Disordered" evidence="5">
    <location>
        <begin position="304"/>
        <end position="340"/>
    </location>
</feature>
<accession>A0A8T0IP74</accession>
<dbReference type="InterPro" id="IPR007148">
    <property type="entry name" value="SSU_processome_Utp12"/>
</dbReference>
<comment type="similarity">
    <text evidence="3">Belongs to the WD repeat WDR3/UTP12 family.</text>
</comment>
<evidence type="ECO:0000259" key="6">
    <source>
        <dbReference type="Pfam" id="PF04003"/>
    </source>
</evidence>
<feature type="region of interest" description="Disordered" evidence="5">
    <location>
        <begin position="922"/>
        <end position="944"/>
    </location>
</feature>
<feature type="compositionally biased region" description="Basic residues" evidence="5">
    <location>
        <begin position="305"/>
        <end position="314"/>
    </location>
</feature>
<dbReference type="EMBL" id="CM026423">
    <property type="protein sequence ID" value="KAG0584398.1"/>
    <property type="molecule type" value="Genomic_DNA"/>
</dbReference>
<organism evidence="7 8">
    <name type="scientific">Ceratodon purpureus</name>
    <name type="common">Fire moss</name>
    <name type="synonym">Dicranum purpureum</name>
    <dbReference type="NCBI Taxonomy" id="3225"/>
    <lineage>
        <taxon>Eukaryota</taxon>
        <taxon>Viridiplantae</taxon>
        <taxon>Streptophyta</taxon>
        <taxon>Embryophyta</taxon>
        <taxon>Bryophyta</taxon>
        <taxon>Bryophytina</taxon>
        <taxon>Bryopsida</taxon>
        <taxon>Dicranidae</taxon>
        <taxon>Pseudoditrichales</taxon>
        <taxon>Ditrichaceae</taxon>
        <taxon>Ceratodon</taxon>
    </lineage>
</organism>
<feature type="repeat" description="WD" evidence="4">
    <location>
        <begin position="58"/>
        <end position="100"/>
    </location>
</feature>
<evidence type="ECO:0000256" key="3">
    <source>
        <dbReference type="ARBA" id="ARBA00038229"/>
    </source>
</evidence>
<dbReference type="GO" id="GO:0032040">
    <property type="term" value="C:small-subunit processome"/>
    <property type="evidence" value="ECO:0007669"/>
    <property type="project" value="TreeGrafter"/>
</dbReference>
<dbReference type="Gene3D" id="2.130.10.10">
    <property type="entry name" value="YVTN repeat-like/Quinoprotein amine dehydrogenase"/>
    <property type="match status" value="4"/>
</dbReference>
<proteinExistence type="inferred from homology"/>
<evidence type="ECO:0000313" key="7">
    <source>
        <dbReference type="EMBL" id="KAG0584398.1"/>
    </source>
</evidence>
<sequence length="944" mass="103408">MVKAYLRYEEGAAFGLVASGEARVCFDRSGKLLLAGALEQFLVWNVKQGRCVNELVPVAGTKPAVTSAAPVPSSASLVAVGYKDGTIRVWDIVKGSCEMVLTGHKGAVTAMAFNKTGSLLASGSTDTDIIVWDAVAETGLYRLKGHRDQVTDLVFLETSKKLVSSCKDSHVRVWDLDTQSCVQRIVSHRSAVWALDVDPSERHLVTGSADSELRVFTISKNEEAQTGVHVVSEDIELPGAPDEETKVAPRSKWDILIPLGNIKRQSTDRVSVLKFNSNGSLLGCQSAGKTLELYRVRDESEALKKAKRRKKRIREKAAKSGKGEPADGQAPAGEHEHDEDMPDITESISASDEFQLLQTIRLKQKISSFSFCPAEPKKGTLGSIGLALHNNSLEVHELQEESTSRVHSIEISGHRSDVRVAALSTDSTTLMTASHNAVKIWNPKSGVCLRTIESGYGLSGTIVPGNRQAILGTKAGGIEIFDVAGAERTHVLEAHGGAVWSLAPMPDGSGFVSGSADKNVKFWDYELAQGGDKVGTKQLSIRNTRTLQMSDDVLCVRLSPDAKYIAVALLDSTIKVFFTDSLKFFISLYGHKLPVLSMDISSDGAILASGSADKNIKIWGMDFGDCRKSLFAHGDSVMAVQFVPKTHYMFSAGKDGVVKYWDADKFELLLTLEGHHAEVWCLAVSPHGDYFVTGSHDRSIRRWDRTEEPFFIEEEREKRLETMFEATDNTRDEGLYQGVEVGSKKTQETLTAADSIIEAVDMADSEIERLRLHKESNKGKEDTFQPNVLMLGLSPPAYVLRAISSVRPSDLEQALLSLPFSDALKLLNYTQEWIASGNQVELVCRVVVMLIRIHHSQLTATSSARATLSSLHPVIHAGVQKLKDVMGYNSAGMALVQNMLAMRSDAMFQDASKKLLDIRKKLAEKRGEGRPKKRQKKSNQAPQK</sequence>
<dbReference type="InterPro" id="IPR051570">
    <property type="entry name" value="TBC1_cilium_biogenesis"/>
</dbReference>
<dbReference type="InterPro" id="IPR020472">
    <property type="entry name" value="WD40_PAC1"/>
</dbReference>
<evidence type="ECO:0000256" key="4">
    <source>
        <dbReference type="PROSITE-ProRule" id="PRU00221"/>
    </source>
</evidence>
<comment type="caution">
    <text evidence="7">The sequence shown here is derived from an EMBL/GenBank/DDBJ whole genome shotgun (WGS) entry which is preliminary data.</text>
</comment>
<feature type="repeat" description="WD" evidence="4">
    <location>
        <begin position="630"/>
        <end position="671"/>
    </location>
</feature>
<evidence type="ECO:0000313" key="8">
    <source>
        <dbReference type="Proteomes" id="UP000822688"/>
    </source>
</evidence>
<protein>
    <recommendedName>
        <fullName evidence="6">Small-subunit processome Utp12 domain-containing protein</fullName>
    </recommendedName>
</protein>
<dbReference type="Proteomes" id="UP000822688">
    <property type="component" value="Chromosome 3"/>
</dbReference>
<dbReference type="PRINTS" id="PR00320">
    <property type="entry name" value="GPROTEINBRPT"/>
</dbReference>
<dbReference type="GO" id="GO:0034388">
    <property type="term" value="C:Pwp2p-containing subcomplex of 90S preribosome"/>
    <property type="evidence" value="ECO:0007669"/>
    <property type="project" value="TreeGrafter"/>
</dbReference>
<dbReference type="Pfam" id="PF04003">
    <property type="entry name" value="Utp12"/>
    <property type="match status" value="1"/>
</dbReference>
<feature type="repeat" description="WD" evidence="4">
    <location>
        <begin position="143"/>
        <end position="184"/>
    </location>
</feature>
<feature type="repeat" description="WD" evidence="4">
    <location>
        <begin position="185"/>
        <end position="226"/>
    </location>
</feature>
<dbReference type="GO" id="GO:0030490">
    <property type="term" value="P:maturation of SSU-rRNA"/>
    <property type="evidence" value="ECO:0007669"/>
    <property type="project" value="TreeGrafter"/>
</dbReference>